<organism evidence="2 3">
    <name type="scientific">Megamonas funiformis</name>
    <dbReference type="NCBI Taxonomy" id="437897"/>
    <lineage>
        <taxon>Bacteria</taxon>
        <taxon>Bacillati</taxon>
        <taxon>Bacillota</taxon>
        <taxon>Negativicutes</taxon>
        <taxon>Selenomonadales</taxon>
        <taxon>Selenomonadaceae</taxon>
        <taxon>Megamonas</taxon>
    </lineage>
</organism>
<gene>
    <name evidence="2" type="ORF">LIY65_09000</name>
</gene>
<keyword evidence="1" id="KW-0472">Membrane</keyword>
<feature type="transmembrane region" description="Helical" evidence="1">
    <location>
        <begin position="16"/>
        <end position="35"/>
    </location>
</feature>
<evidence type="ECO:0008006" key="4">
    <source>
        <dbReference type="Google" id="ProtNLM"/>
    </source>
</evidence>
<keyword evidence="1" id="KW-1133">Transmembrane helix</keyword>
<dbReference type="InterPro" id="IPR014717">
    <property type="entry name" value="Transl_elong_EF1B/ribsomal_bS6"/>
</dbReference>
<proteinExistence type="predicted"/>
<dbReference type="Proteomes" id="UP001198190">
    <property type="component" value="Unassembled WGS sequence"/>
</dbReference>
<dbReference type="RefSeq" id="WP_227153113.1">
    <property type="nucleotide sequence ID" value="NZ_JAGZOV010000192.1"/>
</dbReference>
<sequence length="170" mass="19575">MTLNKIKKLCNEDKQIALSIGIVTFLLLAMIGSFIKLEQTYSSAKENEQQIISMTNTIEKYNKLANKINAEEYKPIDKSQLDFVQTEILTKVQNHNLLLKSFDNKKVSTKATNFKQYSLIVQGDWQNMILFLNDFSSKDALISINKINIKHAKDSKTSIECELLYKVYIK</sequence>
<evidence type="ECO:0000313" key="2">
    <source>
        <dbReference type="EMBL" id="MCB6828828.1"/>
    </source>
</evidence>
<evidence type="ECO:0000313" key="3">
    <source>
        <dbReference type="Proteomes" id="UP001198190"/>
    </source>
</evidence>
<accession>A0AAW4U6F7</accession>
<evidence type="ECO:0000256" key="1">
    <source>
        <dbReference type="SAM" id="Phobius"/>
    </source>
</evidence>
<keyword evidence="1" id="KW-0812">Transmembrane</keyword>
<comment type="caution">
    <text evidence="2">The sequence shown here is derived from an EMBL/GenBank/DDBJ whole genome shotgun (WGS) entry which is preliminary data.</text>
</comment>
<dbReference type="EMBL" id="JAJCGD010000026">
    <property type="protein sequence ID" value="MCB6828828.1"/>
    <property type="molecule type" value="Genomic_DNA"/>
</dbReference>
<name>A0AAW4U6F7_9FIRM</name>
<dbReference type="AlphaFoldDB" id="A0AAW4U6F7"/>
<protein>
    <recommendedName>
        <fullName evidence="4">Tfp pilus assembly protein PilN</fullName>
    </recommendedName>
</protein>
<reference evidence="2" key="1">
    <citation type="submission" date="2021-10" db="EMBL/GenBank/DDBJ databases">
        <title>Collection of gut derived symbiotic bacterial strains cultured from healthy donors.</title>
        <authorList>
            <person name="Lin H."/>
            <person name="Littmann E."/>
            <person name="Claire K."/>
            <person name="Pamer E."/>
        </authorList>
    </citation>
    <scope>NUCLEOTIDE SEQUENCE</scope>
    <source>
        <strain evidence="2">MSK.7.16</strain>
    </source>
</reference>
<dbReference type="Gene3D" id="3.30.70.60">
    <property type="match status" value="1"/>
</dbReference>